<dbReference type="FunFam" id="2.170.260.10:FF:000003">
    <property type="entry name" value="Piwi-like RNA-mediated gene silencing 2"/>
    <property type="match status" value="1"/>
</dbReference>
<evidence type="ECO:0000259" key="10">
    <source>
        <dbReference type="PROSITE" id="PS50822"/>
    </source>
</evidence>
<evidence type="ECO:0000313" key="12">
    <source>
        <dbReference type="Proteomes" id="UP001431783"/>
    </source>
</evidence>
<feature type="compositionally biased region" description="Basic residues" evidence="8">
    <location>
        <begin position="1"/>
        <end position="15"/>
    </location>
</feature>
<evidence type="ECO:0000313" key="11">
    <source>
        <dbReference type="EMBL" id="KAK9886691.1"/>
    </source>
</evidence>
<dbReference type="AlphaFoldDB" id="A0AAW1UT33"/>
<dbReference type="SMART" id="SM00949">
    <property type="entry name" value="PAZ"/>
    <property type="match status" value="1"/>
</dbReference>
<dbReference type="GO" id="GO:0003723">
    <property type="term" value="F:RNA binding"/>
    <property type="evidence" value="ECO:0007669"/>
    <property type="project" value="UniProtKB-KW"/>
</dbReference>
<reference evidence="11 12" key="1">
    <citation type="submission" date="2023-03" db="EMBL/GenBank/DDBJ databases">
        <title>Genome insight into feeding habits of ladybird beetles.</title>
        <authorList>
            <person name="Li H.-S."/>
            <person name="Huang Y.-H."/>
            <person name="Pang H."/>
        </authorList>
    </citation>
    <scope>NUCLEOTIDE SEQUENCE [LARGE SCALE GENOMIC DNA]</scope>
    <source>
        <strain evidence="11">SYSU_2023b</strain>
        <tissue evidence="11">Whole body</tissue>
    </source>
</reference>
<feature type="compositionally biased region" description="Low complexity" evidence="8">
    <location>
        <begin position="108"/>
        <end position="130"/>
    </location>
</feature>
<dbReference type="SUPFAM" id="SSF101690">
    <property type="entry name" value="PAZ domain"/>
    <property type="match status" value="1"/>
</dbReference>
<keyword evidence="4" id="KW-0221">Differentiation</keyword>
<comment type="similarity">
    <text evidence="7">Belongs to the argonaute family. Piwi subfamily.</text>
</comment>
<dbReference type="InterPro" id="IPR036397">
    <property type="entry name" value="RNaseH_sf"/>
</dbReference>
<dbReference type="InterPro" id="IPR036085">
    <property type="entry name" value="PAZ_dom_sf"/>
</dbReference>
<dbReference type="CDD" id="cd02845">
    <property type="entry name" value="PAZ_piwi_like"/>
    <property type="match status" value="1"/>
</dbReference>
<accession>A0AAW1UT33</accession>
<dbReference type="Pfam" id="PF23278">
    <property type="entry name" value="Piwi_N"/>
    <property type="match status" value="1"/>
</dbReference>
<proteinExistence type="inferred from homology"/>
<name>A0AAW1UT33_9CUCU</name>
<dbReference type="GO" id="GO:0005737">
    <property type="term" value="C:cytoplasm"/>
    <property type="evidence" value="ECO:0007669"/>
    <property type="project" value="UniProtKB-SubCell"/>
</dbReference>
<evidence type="ECO:0000259" key="9">
    <source>
        <dbReference type="PROSITE" id="PS50821"/>
    </source>
</evidence>
<sequence length="941" mass="106186">MQSNKGRGRANRGGRARGEPSQESNRPGPNAGHPRGPPGQQRGPPGGSQRGGPPPQGAWSRPQDRYHQPSQSQQATGTRQQDRSQPSQSQATGARPQDRYQPAPQPPQGAWAKQSQQSQSAQSESAQSQQTGRGIRGAGEDPSVSKLTQDEPQAVTGSGDAGDSQSKRGGNGGVRGRLNRYEIIHTKPANLQTKQGTSGQPISLTANFFKVVNTPNWCLHQYRVDFSPEVDDTRVKRKLVQIAYKHENDIGGFLFDGSMMFTPLRFPQPLKRYAKLNDLNIEITVKYSTELLWGDYHYLQVFNILVRKCLSMLQLQLVGRNYFDPKASVNIPDHRLCLWPGYYTSIRQHEKDIMMNAEITFKVMRTDNVYDLLLECPDKISFKKKIVGTVVLTYYNNKTYRIDDVSDKLSPKSTFTLKSGEQITYEKYFQDKYKLKIHVPTQPILISRLSKREIAAGAQEEIHLIPEFCQMTGLSDEQRSNFHLMSAVAQHTRVPPAGRMDKLRDFVKRLTANKDIVNEVKRWDLNIATSLIQFNGRTLNNEGIRVGESQMIPSGPKADWTNGLRNTKLLIAAKMERLVVITKSDDLRRTEDFMKALIQVARGMKWNLGNYEIETVDGDRSSDYLRCLDRVLPTRPSLVLVFVRNKSADRYNAIKKKCCVDRGIPSQVVLTKHFNGRGTLSVATKIAIQMNCKIGGSPWAVSIPLKGLMVVGYDVCRDTARKGNCFSGMVASLDASCTRYFSAVAEHQFDQELSDNFASFMVLAMAKYHEINQCYPSRICIYRDGVGDGQITHVREHEVMRIKERLEPFYPDPANSLKLAFIVVSKRINTRIFHQDKNPPPGTVVDNTITLPERYDFFIVSQCVNQGTVSPTSYNVIYDTISLPPDHLQILAYKMCHMYFNWSGTVRVPAPCQYAHKLAFLTAQSLHRPAHRNLDTVLYFL</sequence>
<dbReference type="Gene3D" id="3.30.420.10">
    <property type="entry name" value="Ribonuclease H-like superfamily/Ribonuclease H"/>
    <property type="match status" value="1"/>
</dbReference>
<evidence type="ECO:0000256" key="5">
    <source>
        <dbReference type="ARBA" id="ARBA00022884"/>
    </source>
</evidence>
<feature type="domain" description="PAZ" evidence="9">
    <location>
        <begin position="368"/>
        <end position="473"/>
    </location>
</feature>
<keyword evidence="3" id="KW-0963">Cytoplasm</keyword>
<keyword evidence="12" id="KW-1185">Reference proteome</keyword>
<gene>
    <name evidence="11" type="ORF">WA026_017610</name>
</gene>
<feature type="domain" description="Piwi" evidence="10">
    <location>
        <begin position="638"/>
        <end position="927"/>
    </location>
</feature>
<evidence type="ECO:0008006" key="13">
    <source>
        <dbReference type="Google" id="ProtNLM"/>
    </source>
</evidence>
<dbReference type="InterPro" id="IPR012337">
    <property type="entry name" value="RNaseH-like_sf"/>
</dbReference>
<protein>
    <recommendedName>
        <fullName evidence="13">Piwi</fullName>
    </recommendedName>
</protein>
<dbReference type="Pfam" id="PF02171">
    <property type="entry name" value="Piwi"/>
    <property type="match status" value="1"/>
</dbReference>
<dbReference type="Gene3D" id="2.170.260.10">
    <property type="entry name" value="paz domain"/>
    <property type="match status" value="1"/>
</dbReference>
<dbReference type="InterPro" id="IPR003100">
    <property type="entry name" value="PAZ_dom"/>
</dbReference>
<feature type="compositionally biased region" description="Polar residues" evidence="8">
    <location>
        <begin position="68"/>
        <end position="78"/>
    </location>
</feature>
<dbReference type="FunFam" id="3.30.420.10:FF:000014">
    <property type="entry name" value="Piwi-like RNA-mediated gene silencing 1"/>
    <property type="match status" value="1"/>
</dbReference>
<dbReference type="GO" id="GO:0140965">
    <property type="term" value="P:secondary piRNA processing"/>
    <property type="evidence" value="ECO:0007669"/>
    <property type="project" value="UniProtKB-ARBA"/>
</dbReference>
<keyword evidence="5" id="KW-0694">RNA-binding</keyword>
<evidence type="ECO:0000256" key="7">
    <source>
        <dbReference type="ARBA" id="ARBA00038291"/>
    </source>
</evidence>
<evidence type="ECO:0000256" key="3">
    <source>
        <dbReference type="ARBA" id="ARBA00022490"/>
    </source>
</evidence>
<dbReference type="PANTHER" id="PTHR22891">
    <property type="entry name" value="EUKARYOTIC TRANSLATION INITIATION FACTOR 2C"/>
    <property type="match status" value="1"/>
</dbReference>
<evidence type="ECO:0000256" key="6">
    <source>
        <dbReference type="ARBA" id="ARBA00023158"/>
    </source>
</evidence>
<keyword evidence="6" id="KW-0943">RNA-mediated gene silencing</keyword>
<evidence type="ECO:0000256" key="4">
    <source>
        <dbReference type="ARBA" id="ARBA00022782"/>
    </source>
</evidence>
<keyword evidence="2" id="KW-0217">Developmental protein</keyword>
<dbReference type="Pfam" id="PF02170">
    <property type="entry name" value="PAZ"/>
    <property type="match status" value="1"/>
</dbReference>
<comment type="subcellular location">
    <subcellularLocation>
        <location evidence="1">Cytoplasm</location>
    </subcellularLocation>
</comment>
<comment type="caution">
    <text evidence="11">The sequence shown here is derived from an EMBL/GenBank/DDBJ whole genome shotgun (WGS) entry which is preliminary data.</text>
</comment>
<dbReference type="InterPro" id="IPR003165">
    <property type="entry name" value="Piwi"/>
</dbReference>
<evidence type="ECO:0000256" key="1">
    <source>
        <dbReference type="ARBA" id="ARBA00004496"/>
    </source>
</evidence>
<organism evidence="11 12">
    <name type="scientific">Henosepilachna vigintioctopunctata</name>
    <dbReference type="NCBI Taxonomy" id="420089"/>
    <lineage>
        <taxon>Eukaryota</taxon>
        <taxon>Metazoa</taxon>
        <taxon>Ecdysozoa</taxon>
        <taxon>Arthropoda</taxon>
        <taxon>Hexapoda</taxon>
        <taxon>Insecta</taxon>
        <taxon>Pterygota</taxon>
        <taxon>Neoptera</taxon>
        <taxon>Endopterygota</taxon>
        <taxon>Coleoptera</taxon>
        <taxon>Polyphaga</taxon>
        <taxon>Cucujiformia</taxon>
        <taxon>Coccinelloidea</taxon>
        <taxon>Coccinellidae</taxon>
        <taxon>Epilachninae</taxon>
        <taxon>Epilachnini</taxon>
        <taxon>Henosepilachna</taxon>
    </lineage>
</organism>
<dbReference type="Proteomes" id="UP001431783">
    <property type="component" value="Unassembled WGS sequence"/>
</dbReference>
<dbReference type="SMART" id="SM00950">
    <property type="entry name" value="Piwi"/>
    <property type="match status" value="1"/>
</dbReference>
<dbReference type="Gene3D" id="3.40.50.2300">
    <property type="match status" value="1"/>
</dbReference>
<dbReference type="GO" id="GO:0030154">
    <property type="term" value="P:cell differentiation"/>
    <property type="evidence" value="ECO:0007669"/>
    <property type="project" value="UniProtKB-KW"/>
</dbReference>
<evidence type="ECO:0000256" key="2">
    <source>
        <dbReference type="ARBA" id="ARBA00022473"/>
    </source>
</evidence>
<feature type="region of interest" description="Disordered" evidence="8">
    <location>
        <begin position="1"/>
        <end position="177"/>
    </location>
</feature>
<dbReference type="CDD" id="cd04658">
    <property type="entry name" value="Piwi_piwi-like_Euk"/>
    <property type="match status" value="1"/>
</dbReference>
<dbReference type="EMBL" id="JARQZJ010000101">
    <property type="protein sequence ID" value="KAK9886691.1"/>
    <property type="molecule type" value="Genomic_DNA"/>
</dbReference>
<dbReference type="SUPFAM" id="SSF53098">
    <property type="entry name" value="Ribonuclease H-like"/>
    <property type="match status" value="1"/>
</dbReference>
<dbReference type="PROSITE" id="PS50822">
    <property type="entry name" value="PIWI"/>
    <property type="match status" value="1"/>
</dbReference>
<dbReference type="PROSITE" id="PS50821">
    <property type="entry name" value="PAZ"/>
    <property type="match status" value="1"/>
</dbReference>
<evidence type="ECO:0000256" key="8">
    <source>
        <dbReference type="SAM" id="MobiDB-lite"/>
    </source>
</evidence>